<gene>
    <name evidence="1" type="ORF">BaRGS_00000428</name>
</gene>
<name>A0ABD0M8N3_9CAEN</name>
<sequence>MSTHHGAGCSLAASPSARAAPISSFSVIDRTQKQEEQTDCRYPNDCAVLLLFCCTASCVRGREQEISRNGFVVSGHVSEQHGLFVWGKKTESPQMPIRLCKNLRV</sequence>
<dbReference type="Proteomes" id="UP001519460">
    <property type="component" value="Unassembled WGS sequence"/>
</dbReference>
<evidence type="ECO:0008006" key="3">
    <source>
        <dbReference type="Google" id="ProtNLM"/>
    </source>
</evidence>
<keyword evidence="2" id="KW-1185">Reference proteome</keyword>
<evidence type="ECO:0000313" key="1">
    <source>
        <dbReference type="EMBL" id="KAK7508189.1"/>
    </source>
</evidence>
<organism evidence="1 2">
    <name type="scientific">Batillaria attramentaria</name>
    <dbReference type="NCBI Taxonomy" id="370345"/>
    <lineage>
        <taxon>Eukaryota</taxon>
        <taxon>Metazoa</taxon>
        <taxon>Spiralia</taxon>
        <taxon>Lophotrochozoa</taxon>
        <taxon>Mollusca</taxon>
        <taxon>Gastropoda</taxon>
        <taxon>Caenogastropoda</taxon>
        <taxon>Sorbeoconcha</taxon>
        <taxon>Cerithioidea</taxon>
        <taxon>Batillariidae</taxon>
        <taxon>Batillaria</taxon>
    </lineage>
</organism>
<dbReference type="AlphaFoldDB" id="A0ABD0M8N3"/>
<comment type="caution">
    <text evidence="1">The sequence shown here is derived from an EMBL/GenBank/DDBJ whole genome shotgun (WGS) entry which is preliminary data.</text>
</comment>
<proteinExistence type="predicted"/>
<evidence type="ECO:0000313" key="2">
    <source>
        <dbReference type="Proteomes" id="UP001519460"/>
    </source>
</evidence>
<dbReference type="EMBL" id="JACVVK020000002">
    <property type="protein sequence ID" value="KAK7508189.1"/>
    <property type="molecule type" value="Genomic_DNA"/>
</dbReference>
<accession>A0ABD0M8N3</accession>
<reference evidence="1 2" key="1">
    <citation type="journal article" date="2023" name="Sci. Data">
        <title>Genome assembly of the Korean intertidal mud-creeper Batillaria attramentaria.</title>
        <authorList>
            <person name="Patra A.K."/>
            <person name="Ho P.T."/>
            <person name="Jun S."/>
            <person name="Lee S.J."/>
            <person name="Kim Y."/>
            <person name="Won Y.J."/>
        </authorList>
    </citation>
    <scope>NUCLEOTIDE SEQUENCE [LARGE SCALE GENOMIC DNA]</scope>
    <source>
        <strain evidence="1">Wonlab-2016</strain>
    </source>
</reference>
<protein>
    <recommendedName>
        <fullName evidence="3">Secreted protein</fullName>
    </recommendedName>
</protein>